<comment type="caution">
    <text evidence="5">The sequence shown here is derived from an EMBL/GenBank/DDBJ whole genome shotgun (WGS) entry which is preliminary data.</text>
</comment>
<dbReference type="GeneID" id="92380641"/>
<protein>
    <submittedName>
        <fullName evidence="5">RNA-binding protein, putative</fullName>
    </submittedName>
</protein>
<keyword evidence="1 2" id="KW-0694">RNA-binding</keyword>
<dbReference type="GO" id="GO:0008143">
    <property type="term" value="F:poly(A) binding"/>
    <property type="evidence" value="ECO:0007669"/>
    <property type="project" value="TreeGrafter"/>
</dbReference>
<dbReference type="Proteomes" id="UP000195570">
    <property type="component" value="Unassembled WGS sequence"/>
</dbReference>
<dbReference type="PROSITE" id="PS50102">
    <property type="entry name" value="RRM"/>
    <property type="match status" value="1"/>
</dbReference>
<name>A0A1G4I8J2_TRYEQ</name>
<dbReference type="SMR" id="A0A1G4I8J2"/>
<dbReference type="Gene3D" id="3.30.70.330">
    <property type="match status" value="1"/>
</dbReference>
<dbReference type="InterPro" id="IPR012677">
    <property type="entry name" value="Nucleotide-bd_a/b_plait_sf"/>
</dbReference>
<dbReference type="AlphaFoldDB" id="A0A1G4I8J2"/>
<feature type="region of interest" description="Disordered" evidence="3">
    <location>
        <begin position="147"/>
        <end position="167"/>
    </location>
</feature>
<evidence type="ECO:0000256" key="2">
    <source>
        <dbReference type="PROSITE-ProRule" id="PRU00176"/>
    </source>
</evidence>
<dbReference type="EMBL" id="CZPT02000895">
    <property type="protein sequence ID" value="SCU68120.1"/>
    <property type="molecule type" value="Genomic_DNA"/>
</dbReference>
<dbReference type="SMART" id="SM00360">
    <property type="entry name" value="RRM"/>
    <property type="match status" value="1"/>
</dbReference>
<sequence>MASDPSDGDNVLFNTEVDPELELQEMQRQVNDLQEDLRLKTLQETAAQDEGQRKTTGVVASKNTSVFVGGMDPRTTESDLRVFFSACGTIKRLTMLRDKFTGQQKGTAYIEFETVEQAAAAIVKNGQSLHGKPLTVAMKRDNIPAFQRGRGGGAGGGFPRGGFRGGGANAMQQQMAMAATMMATMMGGPAGMNFSPYRGGVRGRGRGRGRGGPY</sequence>
<keyword evidence="6" id="KW-1185">Reference proteome</keyword>
<dbReference type="InterPro" id="IPR035979">
    <property type="entry name" value="RBD_domain_sf"/>
</dbReference>
<evidence type="ECO:0000256" key="1">
    <source>
        <dbReference type="ARBA" id="ARBA00022884"/>
    </source>
</evidence>
<evidence type="ECO:0000313" key="5">
    <source>
        <dbReference type="EMBL" id="SCU68120.1"/>
    </source>
</evidence>
<dbReference type="RefSeq" id="XP_067079336.1">
    <property type="nucleotide sequence ID" value="XM_067223235.1"/>
</dbReference>
<dbReference type="VEuPathDB" id="TriTrypDB:TEOVI_000670700"/>
<feature type="domain" description="RRM" evidence="4">
    <location>
        <begin position="64"/>
        <end position="141"/>
    </location>
</feature>
<accession>A0A1G4I8J2</accession>
<evidence type="ECO:0000256" key="3">
    <source>
        <dbReference type="SAM" id="MobiDB-lite"/>
    </source>
</evidence>
<proteinExistence type="predicted"/>
<dbReference type="PANTHER" id="PTHR23236:SF92">
    <property type="entry name" value="POLYADENYLATE-BINDING PROTEIN 1"/>
    <property type="match status" value="1"/>
</dbReference>
<reference evidence="5" key="1">
    <citation type="submission" date="2016-09" db="EMBL/GenBank/DDBJ databases">
        <authorList>
            <person name="Hebert L."/>
            <person name="Moumen B."/>
        </authorList>
    </citation>
    <scope>NUCLEOTIDE SEQUENCE [LARGE SCALE GENOMIC DNA]</scope>
    <source>
        <strain evidence="5">OVI</strain>
    </source>
</reference>
<dbReference type="SUPFAM" id="SSF54928">
    <property type="entry name" value="RNA-binding domain, RBD"/>
    <property type="match status" value="1"/>
</dbReference>
<evidence type="ECO:0000313" key="6">
    <source>
        <dbReference type="Proteomes" id="UP000195570"/>
    </source>
</evidence>
<dbReference type="PANTHER" id="PTHR23236">
    <property type="entry name" value="EUKARYOTIC TRANSLATION INITIATION FACTOR 4B/4H"/>
    <property type="match status" value="1"/>
</dbReference>
<gene>
    <name evidence="5" type="ORF">TEOVI_000670700</name>
</gene>
<dbReference type="InterPro" id="IPR000504">
    <property type="entry name" value="RRM_dom"/>
</dbReference>
<feature type="compositionally biased region" description="Gly residues" evidence="3">
    <location>
        <begin position="149"/>
        <end position="167"/>
    </location>
</feature>
<evidence type="ECO:0000259" key="4">
    <source>
        <dbReference type="PROSITE" id="PS50102"/>
    </source>
</evidence>
<organism evidence="5 6">
    <name type="scientific">Trypanosoma equiperdum</name>
    <dbReference type="NCBI Taxonomy" id="5694"/>
    <lineage>
        <taxon>Eukaryota</taxon>
        <taxon>Discoba</taxon>
        <taxon>Euglenozoa</taxon>
        <taxon>Kinetoplastea</taxon>
        <taxon>Metakinetoplastina</taxon>
        <taxon>Trypanosomatida</taxon>
        <taxon>Trypanosomatidae</taxon>
        <taxon>Trypanosoma</taxon>
    </lineage>
</organism>
<dbReference type="Pfam" id="PF00076">
    <property type="entry name" value="RRM_1"/>
    <property type="match status" value="1"/>
</dbReference>